<dbReference type="STRING" id="299255.SAMN02745129_2159"/>
<dbReference type="Gene3D" id="3.40.50.300">
    <property type="entry name" value="P-loop containing nucleotide triphosphate hydrolases"/>
    <property type="match status" value="1"/>
</dbReference>
<proteinExistence type="predicted"/>
<dbReference type="Proteomes" id="UP000184268">
    <property type="component" value="Unassembled WGS sequence"/>
</dbReference>
<gene>
    <name evidence="1" type="ORF">SAMN02745129_2159</name>
</gene>
<dbReference type="OrthoDB" id="7229084at2"/>
<name>A0A1M5TIM4_9GAMM</name>
<keyword evidence="2" id="KW-1185">Reference proteome</keyword>
<dbReference type="EMBL" id="FQXG01000003">
    <property type="protein sequence ID" value="SHH50539.1"/>
    <property type="molecule type" value="Genomic_DNA"/>
</dbReference>
<sequence>MFGKLGGEVFADMAHAMRRFFKPAIADYINLEANSAIDQFSLVTSDGGLLSVIEIDGLLSINDDDGALQIARGISQGAAPQLAKPGHRVQVVYEGDPDLSYQEISSSVRKMKETAARVHLDLAPMIDERERVLSRRTIREKVYLVLSTSVQCLPVSEQKRVLGDRVDKAYHEGSPLRPGEFAQAPYFEVGGLMDIHQGFVEQVSREVGVWCRYHTLGAREAIKAVRMQASRNFTGEDWEATLLGDRVPKRLLVESNRLDDQSHVMHPSLAQQLFPSAPEVHDLDPTMVKHEGLIYAPVLIDIPPQRTASFNSLFARVPEGLPWRISLSMDTGHDRVMSVLKRKKGYATWLAVTNSDNKAIRDAADEFLHFGERQGETVVPVQIAVCTWGKTHEQVLKRKAHLMAALQGWGQTEVIEERGDAIEAWMNSLPGVSQKQIGNPMPMLLEEALYMSPLMRPCSPWTEGSLHLRTKTRKLYQYMPTNSQQENWVTLIYGPPGKGKSVMLAAYNSAMLLKPGNTRLPRITTVDIGFSSAGWVDMIRAALPDDQKHLATAFQLNNRREDAVNPFDLPLGCVKPLAVDKVFLSNLMVTLLTPVHGEGSIDMLAEMVTLLIDAMYELRLPENQPELYERGLDEVVDAAVDLHSLHYVEDDTSWYAIRDLLFDAGDSVNALRAQRYAVPTLDDALTAMTENQTFRDSYGDDERAKLLKAMIVSATRDYPVLSTRTKFDLGDARIVSIDLQNVAITGSAKADKTTAVMFMMARQIGAKDFYRNLETLVEIPEKYRRHHEKIITLDNQVPKVFSMDELHKMRNAPQAIEQAIIDAREGRKHEVMVTLASQFLVDFDDRMVKLANNVYCLGYANEEDLRDIIRKFGLSGSTQSSMRRLMRGITKEGSDFLALYRVKNVNDFVQQVLMLTLGPMEAWAYCTTKGERELRNELSKLLGLGNALKIMAKEFPTVSAGQYLQHFKEQAVYTDEDNIYALAARELAEKHAELVSD</sequence>
<protein>
    <submittedName>
        <fullName evidence="1">Intracellular multiplication protein IcmB</fullName>
    </submittedName>
</protein>
<evidence type="ECO:0000313" key="2">
    <source>
        <dbReference type="Proteomes" id="UP000184268"/>
    </source>
</evidence>
<accession>A0A1M5TIM4</accession>
<evidence type="ECO:0000313" key="1">
    <source>
        <dbReference type="EMBL" id="SHH50539.1"/>
    </source>
</evidence>
<organism evidence="1 2">
    <name type="scientific">Ferrimonas marina</name>
    <dbReference type="NCBI Taxonomy" id="299255"/>
    <lineage>
        <taxon>Bacteria</taxon>
        <taxon>Pseudomonadati</taxon>
        <taxon>Pseudomonadota</taxon>
        <taxon>Gammaproteobacteria</taxon>
        <taxon>Alteromonadales</taxon>
        <taxon>Ferrimonadaceae</taxon>
        <taxon>Ferrimonas</taxon>
    </lineage>
</organism>
<dbReference type="SUPFAM" id="SSF52540">
    <property type="entry name" value="P-loop containing nucleoside triphosphate hydrolases"/>
    <property type="match status" value="1"/>
</dbReference>
<dbReference type="InterPro" id="IPR027417">
    <property type="entry name" value="P-loop_NTPase"/>
</dbReference>
<dbReference type="AlphaFoldDB" id="A0A1M5TIM4"/>
<dbReference type="RefSeq" id="WP_067665637.1">
    <property type="nucleotide sequence ID" value="NZ_FQXG01000003.1"/>
</dbReference>
<reference evidence="1 2" key="1">
    <citation type="submission" date="2016-11" db="EMBL/GenBank/DDBJ databases">
        <authorList>
            <person name="Jaros S."/>
            <person name="Januszkiewicz K."/>
            <person name="Wedrychowicz H."/>
        </authorList>
    </citation>
    <scope>NUCLEOTIDE SEQUENCE [LARGE SCALE GENOMIC DNA]</scope>
    <source>
        <strain evidence="1 2">DSM 16917</strain>
    </source>
</reference>